<dbReference type="InterPro" id="IPR003305">
    <property type="entry name" value="CenC_carb-bd"/>
</dbReference>
<evidence type="ECO:0000256" key="5">
    <source>
        <dbReference type="SAM" id="SignalP"/>
    </source>
</evidence>
<dbReference type="Gene3D" id="2.60.120.260">
    <property type="entry name" value="Galactose-binding domain-like"/>
    <property type="match status" value="1"/>
</dbReference>
<keyword evidence="3" id="KW-0119">Carbohydrate metabolism</keyword>
<dbReference type="Gene3D" id="2.60.40.10">
    <property type="entry name" value="Immunoglobulins"/>
    <property type="match status" value="1"/>
</dbReference>
<evidence type="ECO:0000256" key="2">
    <source>
        <dbReference type="ARBA" id="ARBA00023295"/>
    </source>
</evidence>
<evidence type="ECO:0000256" key="4">
    <source>
        <dbReference type="SAM" id="MobiDB-lite"/>
    </source>
</evidence>
<evidence type="ECO:0000256" key="3">
    <source>
        <dbReference type="ARBA" id="ARBA00023326"/>
    </source>
</evidence>
<dbReference type="GO" id="GO:0016798">
    <property type="term" value="F:hydrolase activity, acting on glycosyl bonds"/>
    <property type="evidence" value="ECO:0007669"/>
    <property type="project" value="UniProtKB-KW"/>
</dbReference>
<feature type="compositionally biased region" description="Pro residues" evidence="4">
    <location>
        <begin position="39"/>
        <end position="54"/>
    </location>
</feature>
<feature type="compositionally biased region" description="Low complexity" evidence="4">
    <location>
        <begin position="28"/>
        <end position="38"/>
    </location>
</feature>
<dbReference type="RefSeq" id="WP_203940426.1">
    <property type="nucleotide sequence ID" value="NZ_BAAAGJ010000011.1"/>
</dbReference>
<feature type="signal peptide" evidence="5">
    <location>
        <begin position="1"/>
        <end position="29"/>
    </location>
</feature>
<dbReference type="AlphaFoldDB" id="A0A8J4DKS3"/>
<dbReference type="InterPro" id="IPR036116">
    <property type="entry name" value="FN3_sf"/>
</dbReference>
<feature type="domain" description="Fibronectin type-III" evidence="6">
    <location>
        <begin position="276"/>
        <end position="361"/>
    </location>
</feature>
<dbReference type="EMBL" id="BOOY01000032">
    <property type="protein sequence ID" value="GIJ05216.1"/>
    <property type="molecule type" value="Genomic_DNA"/>
</dbReference>
<keyword evidence="8" id="KW-1185">Reference proteome</keyword>
<organism evidence="7 8">
    <name type="scientific">Spirilliplanes yamanashiensis</name>
    <dbReference type="NCBI Taxonomy" id="42233"/>
    <lineage>
        <taxon>Bacteria</taxon>
        <taxon>Bacillati</taxon>
        <taxon>Actinomycetota</taxon>
        <taxon>Actinomycetes</taxon>
        <taxon>Micromonosporales</taxon>
        <taxon>Micromonosporaceae</taxon>
        <taxon>Spirilliplanes</taxon>
    </lineage>
</organism>
<sequence length="361" mass="36613">MNRPATALATLTAAAALAAGLLAAPAASAAGSPAGSPARPAPRMTPAPPTPPAPVLVRGGGFESGGLADWTCEDARVTGAARWGRGALEGTTSTNSTGRCAQTVAVRPDTAYTLSAWVKGDWVHLGVTGYGSATSVPAAPDWTFVTHTFRTAATAHTVEIAVSGWYAQGRYAADEIWLRGDPPTGAPARPTGVTAERVLSRAVVLSWQPAARAAGYAVVDGTGAVVARAPGGATSAVVTVGEATTQTLRVVAENWYLARGVSDPVTVTTPADADSAPSGPRYLIATPGPAGTLWLAWEAVAAATDGYAVYVDGVLARRVPGPALQLDGLARDRTYRVEATGVNARGESPRSAPSWATTLPA</sequence>
<gene>
    <name evidence="7" type="ORF">Sya03_45680</name>
</gene>
<dbReference type="InterPro" id="IPR013783">
    <property type="entry name" value="Ig-like_fold"/>
</dbReference>
<dbReference type="Proteomes" id="UP000652013">
    <property type="component" value="Unassembled WGS sequence"/>
</dbReference>
<feature type="chain" id="PRO_5035166822" description="Fibronectin type-III domain-containing protein" evidence="5">
    <location>
        <begin position="30"/>
        <end position="361"/>
    </location>
</feature>
<feature type="region of interest" description="Disordered" evidence="4">
    <location>
        <begin position="28"/>
        <end position="59"/>
    </location>
</feature>
<evidence type="ECO:0000313" key="7">
    <source>
        <dbReference type="EMBL" id="GIJ05216.1"/>
    </source>
</evidence>
<dbReference type="GO" id="GO:0000272">
    <property type="term" value="P:polysaccharide catabolic process"/>
    <property type="evidence" value="ECO:0007669"/>
    <property type="project" value="UniProtKB-KW"/>
</dbReference>
<dbReference type="Pfam" id="PF00041">
    <property type="entry name" value="fn3"/>
    <property type="match status" value="1"/>
</dbReference>
<dbReference type="Pfam" id="PF02018">
    <property type="entry name" value="CBM_4_9"/>
    <property type="match status" value="1"/>
</dbReference>
<name>A0A8J4DKS3_9ACTN</name>
<protein>
    <recommendedName>
        <fullName evidence="6">Fibronectin type-III domain-containing protein</fullName>
    </recommendedName>
</protein>
<reference evidence="7" key="1">
    <citation type="submission" date="2021-01" db="EMBL/GenBank/DDBJ databases">
        <title>Whole genome shotgun sequence of Spirilliplanes yamanashiensis NBRC 15828.</title>
        <authorList>
            <person name="Komaki H."/>
            <person name="Tamura T."/>
        </authorList>
    </citation>
    <scope>NUCLEOTIDE SEQUENCE</scope>
    <source>
        <strain evidence="7">NBRC 15828</strain>
    </source>
</reference>
<dbReference type="SMART" id="SM00060">
    <property type="entry name" value="FN3"/>
    <property type="match status" value="2"/>
</dbReference>
<proteinExistence type="predicted"/>
<evidence type="ECO:0000259" key="6">
    <source>
        <dbReference type="PROSITE" id="PS50853"/>
    </source>
</evidence>
<accession>A0A8J4DKS3</accession>
<feature type="region of interest" description="Disordered" evidence="4">
    <location>
        <begin position="342"/>
        <end position="361"/>
    </location>
</feature>
<keyword evidence="2" id="KW-0326">Glycosidase</keyword>
<dbReference type="PROSITE" id="PS50853">
    <property type="entry name" value="FN3"/>
    <property type="match status" value="1"/>
</dbReference>
<dbReference type="SUPFAM" id="SSF49265">
    <property type="entry name" value="Fibronectin type III"/>
    <property type="match status" value="1"/>
</dbReference>
<evidence type="ECO:0000256" key="1">
    <source>
        <dbReference type="ARBA" id="ARBA00022801"/>
    </source>
</evidence>
<keyword evidence="5" id="KW-0732">Signal</keyword>
<keyword evidence="1" id="KW-0378">Hydrolase</keyword>
<keyword evidence="3" id="KW-0624">Polysaccharide degradation</keyword>
<comment type="caution">
    <text evidence="7">The sequence shown here is derived from an EMBL/GenBank/DDBJ whole genome shotgun (WGS) entry which is preliminary data.</text>
</comment>
<evidence type="ECO:0000313" key="8">
    <source>
        <dbReference type="Proteomes" id="UP000652013"/>
    </source>
</evidence>
<dbReference type="CDD" id="cd00063">
    <property type="entry name" value="FN3"/>
    <property type="match status" value="1"/>
</dbReference>
<dbReference type="InterPro" id="IPR003961">
    <property type="entry name" value="FN3_dom"/>
</dbReference>